<dbReference type="Proteomes" id="UP001597497">
    <property type="component" value="Unassembled WGS sequence"/>
</dbReference>
<keyword evidence="4" id="KW-1185">Reference proteome</keyword>
<reference evidence="4" key="1">
    <citation type="journal article" date="2019" name="Int. J. Syst. Evol. Microbiol.">
        <title>The Global Catalogue of Microorganisms (GCM) 10K type strain sequencing project: providing services to taxonomists for standard genome sequencing and annotation.</title>
        <authorList>
            <consortium name="The Broad Institute Genomics Platform"/>
            <consortium name="The Broad Institute Genome Sequencing Center for Infectious Disease"/>
            <person name="Wu L."/>
            <person name="Ma J."/>
        </authorList>
    </citation>
    <scope>NUCLEOTIDE SEQUENCE [LARGE SCALE GENOMIC DNA]</scope>
    <source>
        <strain evidence="4">KCTC 33676</strain>
    </source>
</reference>
<name>A0ABW5R4L6_9BACL</name>
<dbReference type="CDD" id="cd02947">
    <property type="entry name" value="TRX_family"/>
    <property type="match status" value="1"/>
</dbReference>
<evidence type="ECO:0000259" key="2">
    <source>
        <dbReference type="Pfam" id="PF00085"/>
    </source>
</evidence>
<proteinExistence type="predicted"/>
<feature type="chain" id="PRO_5046912901" evidence="1">
    <location>
        <begin position="26"/>
        <end position="142"/>
    </location>
</feature>
<dbReference type="InterPro" id="IPR036249">
    <property type="entry name" value="Thioredoxin-like_sf"/>
</dbReference>
<evidence type="ECO:0000313" key="3">
    <source>
        <dbReference type="EMBL" id="MFD2670007.1"/>
    </source>
</evidence>
<accession>A0ABW5R4L6</accession>
<dbReference type="EMBL" id="JBHUMM010000001">
    <property type="protein sequence ID" value="MFD2670007.1"/>
    <property type="molecule type" value="Genomic_DNA"/>
</dbReference>
<evidence type="ECO:0000313" key="4">
    <source>
        <dbReference type="Proteomes" id="UP001597497"/>
    </source>
</evidence>
<protein>
    <submittedName>
        <fullName evidence="3">Thioredoxin family protein</fullName>
    </submittedName>
</protein>
<dbReference type="SUPFAM" id="SSF52833">
    <property type="entry name" value="Thioredoxin-like"/>
    <property type="match status" value="1"/>
</dbReference>
<dbReference type="RefSeq" id="WP_379927358.1">
    <property type="nucleotide sequence ID" value="NZ_JBHUMM010000001.1"/>
</dbReference>
<feature type="signal peptide" evidence="1">
    <location>
        <begin position="1"/>
        <end position="25"/>
    </location>
</feature>
<organism evidence="3 4">
    <name type="scientific">Marinicrinis sediminis</name>
    <dbReference type="NCBI Taxonomy" id="1652465"/>
    <lineage>
        <taxon>Bacteria</taxon>
        <taxon>Bacillati</taxon>
        <taxon>Bacillota</taxon>
        <taxon>Bacilli</taxon>
        <taxon>Bacillales</taxon>
        <taxon>Paenibacillaceae</taxon>
    </lineage>
</organism>
<dbReference type="InterPro" id="IPR013766">
    <property type="entry name" value="Thioredoxin_domain"/>
</dbReference>
<feature type="domain" description="Thioredoxin" evidence="2">
    <location>
        <begin position="45"/>
        <end position="136"/>
    </location>
</feature>
<sequence length="142" mass="16360">MKRWVKRTVRVMAISLLTVVISACGGESDEVTEEHFYTHNPIQIEDVLTQEPDRYLVYFYMESCPHCQDFKPVMLEYMNQSEALPVFLLDVAKLEDRAVTEPYGIQYVPSVLLVKDQQQLQSHTGVMTLDELNAFAQLKEGE</sequence>
<evidence type="ECO:0000256" key="1">
    <source>
        <dbReference type="SAM" id="SignalP"/>
    </source>
</evidence>
<dbReference type="Pfam" id="PF00085">
    <property type="entry name" value="Thioredoxin"/>
    <property type="match status" value="1"/>
</dbReference>
<comment type="caution">
    <text evidence="3">The sequence shown here is derived from an EMBL/GenBank/DDBJ whole genome shotgun (WGS) entry which is preliminary data.</text>
</comment>
<dbReference type="Gene3D" id="3.40.30.10">
    <property type="entry name" value="Glutaredoxin"/>
    <property type="match status" value="1"/>
</dbReference>
<gene>
    <name evidence="3" type="ORF">ACFSUC_00120</name>
</gene>
<dbReference type="PROSITE" id="PS51257">
    <property type="entry name" value="PROKAR_LIPOPROTEIN"/>
    <property type="match status" value="1"/>
</dbReference>
<keyword evidence="1" id="KW-0732">Signal</keyword>